<gene>
    <name evidence="19" type="ORF">ACFOX0_19375</name>
</gene>
<protein>
    <recommendedName>
        <fullName evidence="12">Probable peptidoglycan glycosyltransferase FtsW</fullName>
        <ecNumber evidence="14">2.4.99.28</ecNumber>
    </recommendedName>
    <alternativeName>
        <fullName evidence="13">Cell division protein FtsW</fullName>
    </alternativeName>
    <alternativeName>
        <fullName evidence="10">Cell wall polymerase</fullName>
    </alternativeName>
    <alternativeName>
        <fullName evidence="9">Peptidoglycan polymerase</fullName>
    </alternativeName>
</protein>
<feature type="transmembrane region" description="Helical" evidence="18">
    <location>
        <begin position="213"/>
        <end position="236"/>
    </location>
</feature>
<keyword evidence="8 18" id="KW-0472">Membrane</keyword>
<feature type="transmembrane region" description="Helical" evidence="18">
    <location>
        <begin position="312"/>
        <end position="332"/>
    </location>
</feature>
<name>A0ABV8KPR9_9ACTN</name>
<evidence type="ECO:0000313" key="19">
    <source>
        <dbReference type="EMBL" id="MFC4108079.1"/>
    </source>
</evidence>
<evidence type="ECO:0000256" key="4">
    <source>
        <dbReference type="ARBA" id="ARBA00022692"/>
    </source>
</evidence>
<keyword evidence="2" id="KW-0328">Glycosyltransferase</keyword>
<comment type="catalytic activity">
    <reaction evidence="15">
        <text>[GlcNAc-(1-&gt;4)-Mur2Ac(oyl-L-Ala-gamma-D-Glu-L-Lys-D-Ala-D-Ala)](n)-di-trans,octa-cis-undecaprenyl diphosphate + beta-D-GlcNAc-(1-&gt;4)-Mur2Ac(oyl-L-Ala-gamma-D-Glu-L-Lys-D-Ala-D-Ala)-di-trans,octa-cis-undecaprenyl diphosphate = [GlcNAc-(1-&gt;4)-Mur2Ac(oyl-L-Ala-gamma-D-Glu-L-Lys-D-Ala-D-Ala)](n+1)-di-trans,octa-cis-undecaprenyl diphosphate + di-trans,octa-cis-undecaprenyl diphosphate + H(+)</text>
        <dbReference type="Rhea" id="RHEA:23708"/>
        <dbReference type="Rhea" id="RHEA-COMP:9602"/>
        <dbReference type="Rhea" id="RHEA-COMP:9603"/>
        <dbReference type="ChEBI" id="CHEBI:15378"/>
        <dbReference type="ChEBI" id="CHEBI:58405"/>
        <dbReference type="ChEBI" id="CHEBI:60033"/>
        <dbReference type="ChEBI" id="CHEBI:78435"/>
        <dbReference type="EC" id="2.4.99.28"/>
    </reaction>
</comment>
<evidence type="ECO:0000256" key="8">
    <source>
        <dbReference type="ARBA" id="ARBA00023136"/>
    </source>
</evidence>
<organism evidence="19 20">
    <name type="scientific">Micromonospora zhanjiangensis</name>
    <dbReference type="NCBI Taxonomy" id="1522057"/>
    <lineage>
        <taxon>Bacteria</taxon>
        <taxon>Bacillati</taxon>
        <taxon>Actinomycetota</taxon>
        <taxon>Actinomycetes</taxon>
        <taxon>Micromonosporales</taxon>
        <taxon>Micromonosporaceae</taxon>
        <taxon>Micromonospora</taxon>
    </lineage>
</organism>
<comment type="caution">
    <text evidence="19">The sequence shown here is derived from an EMBL/GenBank/DDBJ whole genome shotgun (WGS) entry which is preliminary data.</text>
</comment>
<keyword evidence="7 18" id="KW-1133">Transmembrane helix</keyword>
<evidence type="ECO:0000256" key="15">
    <source>
        <dbReference type="ARBA" id="ARBA00049902"/>
    </source>
</evidence>
<evidence type="ECO:0000256" key="1">
    <source>
        <dbReference type="ARBA" id="ARBA00004141"/>
    </source>
</evidence>
<feature type="compositionally biased region" description="Basic and acidic residues" evidence="17">
    <location>
        <begin position="432"/>
        <end position="465"/>
    </location>
</feature>
<evidence type="ECO:0000256" key="5">
    <source>
        <dbReference type="ARBA" id="ARBA00022960"/>
    </source>
</evidence>
<feature type="transmembrane region" description="Helical" evidence="18">
    <location>
        <begin position="58"/>
        <end position="78"/>
    </location>
</feature>
<dbReference type="Proteomes" id="UP001595868">
    <property type="component" value="Unassembled WGS sequence"/>
</dbReference>
<dbReference type="EC" id="2.4.99.28" evidence="14"/>
<evidence type="ECO:0000256" key="12">
    <source>
        <dbReference type="ARBA" id="ARBA00041185"/>
    </source>
</evidence>
<keyword evidence="6" id="KW-0573">Peptidoglycan synthesis</keyword>
<evidence type="ECO:0000256" key="17">
    <source>
        <dbReference type="SAM" id="MobiDB-lite"/>
    </source>
</evidence>
<comment type="function">
    <text evidence="16">Peptidoglycan polymerase that is essential for cell division.</text>
</comment>
<reference evidence="20" key="1">
    <citation type="journal article" date="2019" name="Int. J. Syst. Evol. Microbiol.">
        <title>The Global Catalogue of Microorganisms (GCM) 10K type strain sequencing project: providing services to taxonomists for standard genome sequencing and annotation.</title>
        <authorList>
            <consortium name="The Broad Institute Genomics Platform"/>
            <consortium name="The Broad Institute Genome Sequencing Center for Infectious Disease"/>
            <person name="Wu L."/>
            <person name="Ma J."/>
        </authorList>
    </citation>
    <scope>NUCLEOTIDE SEQUENCE [LARGE SCALE GENOMIC DNA]</scope>
    <source>
        <strain evidence="20">2902at01</strain>
    </source>
</reference>
<comment type="subcellular location">
    <subcellularLocation>
        <location evidence="1">Membrane</location>
        <topology evidence="1">Multi-pass membrane protein</topology>
    </subcellularLocation>
</comment>
<sequence>MRSGLDAAAGLAALRGLLARPLASYYLLIASSGLLLVIGLTMVFSATSVKAYAENGSAFAMLSKQAVFAFVGLVAFWVCQRLPIRTFRAVGGPVLVGALALLLVLDLVLVWAWLNDLEKARLGPLGAHLNWLYVGPLQVQPSELAKFGLVLWGADVVARKGARLGWWRELAMPIFPAVGLLFLLVGYNDLGTMLCLLAIVVGLFWAAGVRMRIFATLSAIGLVGVGLLIAAASIGAGSGTKGEENYRLLRLTTFITPPEKCKLDDCYQLYQARNAIDHGGWFGVGLGKSTFKWDWLPAAHNDFIFAVLAEELGVVGCTVVLVLFAVLAYTGLRIARRVDGPFRRLAAAAVTTWLVSQAVINIGGVVGLLPITGLPLPFISDGGSALLVTLAAVGMLASLARSEPDAARALNARPPARWVRLVWAPLPPLPAADDRSAKPASAERDTEARSGRRGDARTRPNDGRVTRVRAGTASERRR</sequence>
<evidence type="ECO:0000256" key="18">
    <source>
        <dbReference type="SAM" id="Phobius"/>
    </source>
</evidence>
<feature type="transmembrane region" description="Helical" evidence="18">
    <location>
        <begin position="25"/>
        <end position="46"/>
    </location>
</feature>
<keyword evidence="20" id="KW-1185">Reference proteome</keyword>
<feature type="transmembrane region" description="Helical" evidence="18">
    <location>
        <begin position="174"/>
        <end position="206"/>
    </location>
</feature>
<evidence type="ECO:0000256" key="13">
    <source>
        <dbReference type="ARBA" id="ARBA00041418"/>
    </source>
</evidence>
<comment type="similarity">
    <text evidence="11">Belongs to the SEDS family. FtsW subfamily.</text>
</comment>
<dbReference type="RefSeq" id="WP_377548045.1">
    <property type="nucleotide sequence ID" value="NZ_JBHSBN010000013.1"/>
</dbReference>
<evidence type="ECO:0000256" key="6">
    <source>
        <dbReference type="ARBA" id="ARBA00022984"/>
    </source>
</evidence>
<dbReference type="EMBL" id="JBHSBN010000013">
    <property type="protein sequence ID" value="MFC4108079.1"/>
    <property type="molecule type" value="Genomic_DNA"/>
</dbReference>
<evidence type="ECO:0000256" key="14">
    <source>
        <dbReference type="ARBA" id="ARBA00044770"/>
    </source>
</evidence>
<dbReference type="InterPro" id="IPR001182">
    <property type="entry name" value="FtsW/RodA"/>
</dbReference>
<feature type="region of interest" description="Disordered" evidence="17">
    <location>
        <begin position="429"/>
        <end position="478"/>
    </location>
</feature>
<evidence type="ECO:0000256" key="9">
    <source>
        <dbReference type="ARBA" id="ARBA00032370"/>
    </source>
</evidence>
<dbReference type="Pfam" id="PF01098">
    <property type="entry name" value="FTSW_RODA_SPOVE"/>
    <property type="match status" value="1"/>
</dbReference>
<evidence type="ECO:0000256" key="2">
    <source>
        <dbReference type="ARBA" id="ARBA00022676"/>
    </source>
</evidence>
<keyword evidence="5" id="KW-0133">Cell shape</keyword>
<feature type="transmembrane region" description="Helical" evidence="18">
    <location>
        <begin position="344"/>
        <end position="371"/>
    </location>
</feature>
<feature type="transmembrane region" description="Helical" evidence="18">
    <location>
        <begin position="383"/>
        <end position="400"/>
    </location>
</feature>
<evidence type="ECO:0000256" key="11">
    <source>
        <dbReference type="ARBA" id="ARBA00038053"/>
    </source>
</evidence>
<evidence type="ECO:0000256" key="3">
    <source>
        <dbReference type="ARBA" id="ARBA00022679"/>
    </source>
</evidence>
<proteinExistence type="inferred from homology"/>
<dbReference type="PANTHER" id="PTHR30474">
    <property type="entry name" value="CELL CYCLE PROTEIN"/>
    <property type="match status" value="1"/>
</dbReference>
<accession>A0ABV8KPR9</accession>
<keyword evidence="3" id="KW-0808">Transferase</keyword>
<dbReference type="PANTHER" id="PTHR30474:SF2">
    <property type="entry name" value="PEPTIDOGLYCAN GLYCOSYLTRANSFERASE FTSW-RELATED"/>
    <property type="match status" value="1"/>
</dbReference>
<evidence type="ECO:0000256" key="10">
    <source>
        <dbReference type="ARBA" id="ARBA00033270"/>
    </source>
</evidence>
<keyword evidence="4 18" id="KW-0812">Transmembrane</keyword>
<feature type="transmembrane region" description="Helical" evidence="18">
    <location>
        <begin position="90"/>
        <end position="114"/>
    </location>
</feature>
<evidence type="ECO:0000256" key="7">
    <source>
        <dbReference type="ARBA" id="ARBA00022989"/>
    </source>
</evidence>
<evidence type="ECO:0000256" key="16">
    <source>
        <dbReference type="ARBA" id="ARBA00049966"/>
    </source>
</evidence>
<evidence type="ECO:0000313" key="20">
    <source>
        <dbReference type="Proteomes" id="UP001595868"/>
    </source>
</evidence>